<comment type="caution">
    <text evidence="2">The sequence shown here is derived from an EMBL/GenBank/DDBJ whole genome shotgun (WGS) entry which is preliminary data.</text>
</comment>
<gene>
    <name evidence="2" type="ORF">QVD17_25961</name>
</gene>
<evidence type="ECO:0000313" key="3">
    <source>
        <dbReference type="Proteomes" id="UP001229421"/>
    </source>
</evidence>
<organism evidence="2 3">
    <name type="scientific">Tagetes erecta</name>
    <name type="common">African marigold</name>
    <dbReference type="NCBI Taxonomy" id="13708"/>
    <lineage>
        <taxon>Eukaryota</taxon>
        <taxon>Viridiplantae</taxon>
        <taxon>Streptophyta</taxon>
        <taxon>Embryophyta</taxon>
        <taxon>Tracheophyta</taxon>
        <taxon>Spermatophyta</taxon>
        <taxon>Magnoliopsida</taxon>
        <taxon>eudicotyledons</taxon>
        <taxon>Gunneridae</taxon>
        <taxon>Pentapetalae</taxon>
        <taxon>asterids</taxon>
        <taxon>campanulids</taxon>
        <taxon>Asterales</taxon>
        <taxon>Asteraceae</taxon>
        <taxon>Asteroideae</taxon>
        <taxon>Heliantheae alliance</taxon>
        <taxon>Tageteae</taxon>
        <taxon>Tagetes</taxon>
    </lineage>
</organism>
<feature type="transmembrane region" description="Helical" evidence="1">
    <location>
        <begin position="6"/>
        <end position="28"/>
    </location>
</feature>
<dbReference type="EMBL" id="JAUHHV010000007">
    <property type="protein sequence ID" value="KAK1416844.1"/>
    <property type="molecule type" value="Genomic_DNA"/>
</dbReference>
<name>A0AAD8K5P0_TARER</name>
<protein>
    <submittedName>
        <fullName evidence="2">Uncharacterized protein</fullName>
    </submittedName>
</protein>
<keyword evidence="3" id="KW-1185">Reference proteome</keyword>
<keyword evidence="1" id="KW-1133">Transmembrane helix</keyword>
<dbReference type="Proteomes" id="UP001229421">
    <property type="component" value="Unassembled WGS sequence"/>
</dbReference>
<evidence type="ECO:0000256" key="1">
    <source>
        <dbReference type="SAM" id="Phobius"/>
    </source>
</evidence>
<sequence length="67" mass="7877">MTLGRLFFINFMHNFTVVLHMIVCLSWATVQLRVRAKNVLRDMVKAAAATATVRHRRRLEVDSSWKY</sequence>
<keyword evidence="1" id="KW-0812">Transmembrane</keyword>
<reference evidence="2" key="1">
    <citation type="journal article" date="2023" name="bioRxiv">
        <title>Improved chromosome-level genome assembly for marigold (Tagetes erecta).</title>
        <authorList>
            <person name="Jiang F."/>
            <person name="Yuan L."/>
            <person name="Wang S."/>
            <person name="Wang H."/>
            <person name="Xu D."/>
            <person name="Wang A."/>
            <person name="Fan W."/>
        </authorList>
    </citation>
    <scope>NUCLEOTIDE SEQUENCE</scope>
    <source>
        <strain evidence="2">WSJ</strain>
        <tissue evidence="2">Leaf</tissue>
    </source>
</reference>
<accession>A0AAD8K5P0</accession>
<keyword evidence="1" id="KW-0472">Membrane</keyword>
<evidence type="ECO:0000313" key="2">
    <source>
        <dbReference type="EMBL" id="KAK1416844.1"/>
    </source>
</evidence>
<proteinExistence type="predicted"/>
<dbReference type="AlphaFoldDB" id="A0AAD8K5P0"/>